<sequence>MKINNIYKKNWFVASVFVILFLVNIIIIPQEKTLGEGIILIYIHVALIFSGTVGFLISALLGVGVFFSANKHLQSWLFYLSLFSLILYFLGIGLSMIASAIFWGAINWTEPYMVVSLQIISITIIVLVAAGLIPNIRLKGFLNIIPFVSILLLMQDNKLILHPDSPIRNSGSLAIKFSFYSLLFIILTFTIWLVWIFRGKYSKPPNRLS</sequence>
<keyword evidence="1" id="KW-1133">Transmembrane helix</keyword>
<feature type="transmembrane region" description="Helical" evidence="1">
    <location>
        <begin position="12"/>
        <end position="29"/>
    </location>
</feature>
<evidence type="ECO:0000256" key="1">
    <source>
        <dbReference type="SAM" id="Phobius"/>
    </source>
</evidence>
<keyword evidence="1" id="KW-0472">Membrane</keyword>
<dbReference type="EMBL" id="UOGD01000175">
    <property type="protein sequence ID" value="VAX20726.1"/>
    <property type="molecule type" value="Genomic_DNA"/>
</dbReference>
<name>A0A3B1BR00_9ZZZZ</name>
<feature type="transmembrane region" description="Helical" evidence="1">
    <location>
        <begin position="76"/>
        <end position="106"/>
    </location>
</feature>
<reference evidence="2" key="1">
    <citation type="submission" date="2018-06" db="EMBL/GenBank/DDBJ databases">
        <authorList>
            <person name="Zhirakovskaya E."/>
        </authorList>
    </citation>
    <scope>NUCLEOTIDE SEQUENCE</scope>
</reference>
<keyword evidence="1" id="KW-0812">Transmembrane</keyword>
<gene>
    <name evidence="2" type="ORF">MNBD_IGNAVI01-1092</name>
</gene>
<accession>A0A3B1BR00</accession>
<feature type="transmembrane region" description="Helical" evidence="1">
    <location>
        <begin position="140"/>
        <end position="157"/>
    </location>
</feature>
<dbReference type="AlphaFoldDB" id="A0A3B1BR00"/>
<feature type="transmembrane region" description="Helical" evidence="1">
    <location>
        <begin position="41"/>
        <end position="69"/>
    </location>
</feature>
<organism evidence="2">
    <name type="scientific">hydrothermal vent metagenome</name>
    <dbReference type="NCBI Taxonomy" id="652676"/>
    <lineage>
        <taxon>unclassified sequences</taxon>
        <taxon>metagenomes</taxon>
        <taxon>ecological metagenomes</taxon>
    </lineage>
</organism>
<evidence type="ECO:0000313" key="2">
    <source>
        <dbReference type="EMBL" id="VAX20726.1"/>
    </source>
</evidence>
<feature type="transmembrane region" description="Helical" evidence="1">
    <location>
        <begin position="112"/>
        <end position="133"/>
    </location>
</feature>
<protein>
    <submittedName>
        <fullName evidence="2">Uncharacterized protein</fullName>
    </submittedName>
</protein>
<feature type="transmembrane region" description="Helical" evidence="1">
    <location>
        <begin position="177"/>
        <end position="197"/>
    </location>
</feature>
<proteinExistence type="predicted"/>